<gene>
    <name evidence="2" type="ORF">D6B99_16520</name>
</gene>
<reference evidence="2 3" key="1">
    <citation type="submission" date="2018-09" db="EMBL/GenBank/DDBJ databases">
        <title>Arachidicoccus sp. nov., a bacterium isolated from soil.</title>
        <authorList>
            <person name="Weon H.-Y."/>
            <person name="Kwon S.-W."/>
            <person name="Lee S.A."/>
        </authorList>
    </citation>
    <scope>NUCLEOTIDE SEQUENCE [LARGE SCALE GENOMIC DNA]</scope>
    <source>
        <strain evidence="2 3">KIS59-12</strain>
    </source>
</reference>
<proteinExistence type="predicted"/>
<dbReference type="Pfam" id="PF21205">
    <property type="entry name" value="Rep3_C"/>
    <property type="match status" value="1"/>
</dbReference>
<keyword evidence="3" id="KW-1185">Reference proteome</keyword>
<protein>
    <submittedName>
        <fullName evidence="2">RepB family plasmid replication initiator protein</fullName>
    </submittedName>
</protein>
<dbReference type="InterPro" id="IPR036390">
    <property type="entry name" value="WH_DNA-bd_sf"/>
</dbReference>
<dbReference type="RefSeq" id="WP_119990458.1">
    <property type="nucleotide sequence ID" value="NZ_CP032489.1"/>
</dbReference>
<sequence>MNNEAINNSTDKTPKKDGATLNKEYSTLTLPNRTTFMEAREDGGTAFLVTPFSPVQLRVIIYIIKELQLYIKPQLPYIRSFSQEQINQHMVNLNVFQQSLFAHIENSFYCPLPKKIFVKGRNYKFFRQEVESLSLLKIRFKRRNPLTKKIAIYTTGLFSVYEDLSATNKKNKTNFITIEITKIVLEHLCFISVANKGEIEWDSDYYNQLVYEIILRCNRRYSGLLYFYLCTWRRQGGWRVSKEKLRTMLGLTTEYIRDAAFMKYVINPSIEELKNIGLDFWFEAAIENDFINFKIITPKSISEASDRRNDLIAFLKSCHLSEKHIKDLYSVISDARNERKIREITTGCIEYYFKVKGTEHEIHDIDSYIFASIRKWVINRKKQAVRIKLT</sequence>
<dbReference type="InterPro" id="IPR036388">
    <property type="entry name" value="WH-like_DNA-bd_sf"/>
</dbReference>
<dbReference type="Proteomes" id="UP000266118">
    <property type="component" value="Chromosome"/>
</dbReference>
<evidence type="ECO:0000313" key="3">
    <source>
        <dbReference type="Proteomes" id="UP000266118"/>
    </source>
</evidence>
<dbReference type="AlphaFoldDB" id="A0A386HU93"/>
<evidence type="ECO:0000313" key="2">
    <source>
        <dbReference type="EMBL" id="AYD49081.1"/>
    </source>
</evidence>
<feature type="region of interest" description="Disordered" evidence="1">
    <location>
        <begin position="1"/>
        <end position="24"/>
    </location>
</feature>
<dbReference type="SUPFAM" id="SSF46785">
    <property type="entry name" value="Winged helix' DNA-binding domain"/>
    <property type="match status" value="1"/>
</dbReference>
<organism evidence="2 3">
    <name type="scientific">Arachidicoccus soli</name>
    <dbReference type="NCBI Taxonomy" id="2341117"/>
    <lineage>
        <taxon>Bacteria</taxon>
        <taxon>Pseudomonadati</taxon>
        <taxon>Bacteroidota</taxon>
        <taxon>Chitinophagia</taxon>
        <taxon>Chitinophagales</taxon>
        <taxon>Chitinophagaceae</taxon>
        <taxon>Arachidicoccus</taxon>
    </lineage>
</organism>
<feature type="compositionally biased region" description="Polar residues" evidence="1">
    <location>
        <begin position="1"/>
        <end position="11"/>
    </location>
</feature>
<dbReference type="KEGG" id="ark:D6B99_16520"/>
<name>A0A386HU93_9BACT</name>
<accession>A0A386HU93</accession>
<evidence type="ECO:0000256" key="1">
    <source>
        <dbReference type="SAM" id="MobiDB-lite"/>
    </source>
</evidence>
<dbReference type="EMBL" id="CP032489">
    <property type="protein sequence ID" value="AYD49081.1"/>
    <property type="molecule type" value="Genomic_DNA"/>
</dbReference>
<dbReference type="Gene3D" id="1.10.10.10">
    <property type="entry name" value="Winged helix-like DNA-binding domain superfamily/Winged helix DNA-binding domain"/>
    <property type="match status" value="1"/>
</dbReference>